<dbReference type="Proteomes" id="UP001148629">
    <property type="component" value="Unassembled WGS sequence"/>
</dbReference>
<evidence type="ECO:0000313" key="2">
    <source>
        <dbReference type="Proteomes" id="UP001148629"/>
    </source>
</evidence>
<sequence length="535" mass="59802">MTDSSKPGAEAPPSVMAVEDSKAKGNHMDMDSHQRENAVGYDEYLEGRDLDFSDAEAKRVRWKLDLVILPMFLVTQALQFMDKTSLNYANLFGYQEALGLKGKEFNYLSAMVYAGYFFGQYPCGWLIGRYPAQKVMAISVFLWGLMVILMTQSRDYSSALAVRFIMGVFEAAVTPGLTLMTGFWYTRREIPLRQCIWYSSLGWGGIIGSYISMGVSKLPVDLKPERWELIFYILGGATCLWAIVIWIFLPDSPSNARFLSYRQRLIAVKRVAGNETGIKNKAYDKSQTVLGFTDPKTLLIFTSVFAAAIPNGVVNSFSTIIIRDMGFSTTMTTQLKSVGDAVQIIALIIGGSIILNIPNSRLVTASVANIVCTVSAGCMAYLPRDNTWGRLVCFWLVNAQSVGFTVSLTTISSNMAGYTHRSLASAMVFTAYCWGNFAGPFVVNPKEAPHFRGATIGLLVGYAIKFCCHLALLGKFHRFPSLYILRELTFISQVYMFLVNKHRNRTYGPPNKERSNEAGMRDQTEFENKDFRYVL</sequence>
<gene>
    <name evidence="1" type="ORF">NM208_g152</name>
</gene>
<dbReference type="EMBL" id="JANRMS010000007">
    <property type="protein sequence ID" value="KAJ3550118.1"/>
    <property type="molecule type" value="Genomic_DNA"/>
</dbReference>
<protein>
    <submittedName>
        <fullName evidence="1">Uncharacterized protein</fullName>
    </submittedName>
</protein>
<name>A0ACC1T0Q7_9HYPO</name>
<proteinExistence type="predicted"/>
<comment type="caution">
    <text evidence="1">The sequence shown here is derived from an EMBL/GenBank/DDBJ whole genome shotgun (WGS) entry which is preliminary data.</text>
</comment>
<evidence type="ECO:0000313" key="1">
    <source>
        <dbReference type="EMBL" id="KAJ3550118.1"/>
    </source>
</evidence>
<keyword evidence="2" id="KW-1185">Reference proteome</keyword>
<reference evidence="1" key="1">
    <citation type="submission" date="2022-08" db="EMBL/GenBank/DDBJ databases">
        <title>Genome Sequence of Fusarium decemcellulare.</title>
        <authorList>
            <person name="Buettner E."/>
        </authorList>
    </citation>
    <scope>NUCLEOTIDE SEQUENCE</scope>
    <source>
        <strain evidence="1">Babe19</strain>
    </source>
</reference>
<organism evidence="1 2">
    <name type="scientific">Fusarium decemcellulare</name>
    <dbReference type="NCBI Taxonomy" id="57161"/>
    <lineage>
        <taxon>Eukaryota</taxon>
        <taxon>Fungi</taxon>
        <taxon>Dikarya</taxon>
        <taxon>Ascomycota</taxon>
        <taxon>Pezizomycotina</taxon>
        <taxon>Sordariomycetes</taxon>
        <taxon>Hypocreomycetidae</taxon>
        <taxon>Hypocreales</taxon>
        <taxon>Nectriaceae</taxon>
        <taxon>Fusarium</taxon>
        <taxon>Fusarium decemcellulare species complex</taxon>
    </lineage>
</organism>
<accession>A0ACC1T0Q7</accession>